<comment type="caution">
    <text evidence="2">The sequence shown here is derived from an EMBL/GenBank/DDBJ whole genome shotgun (WGS) entry which is preliminary data.</text>
</comment>
<organism evidence="2 3">
    <name type="scientific">Brassica carinata</name>
    <name type="common">Ethiopian mustard</name>
    <name type="synonym">Abyssinian cabbage</name>
    <dbReference type="NCBI Taxonomy" id="52824"/>
    <lineage>
        <taxon>Eukaryota</taxon>
        <taxon>Viridiplantae</taxon>
        <taxon>Streptophyta</taxon>
        <taxon>Embryophyta</taxon>
        <taxon>Tracheophyta</taxon>
        <taxon>Spermatophyta</taxon>
        <taxon>Magnoliopsida</taxon>
        <taxon>eudicotyledons</taxon>
        <taxon>Gunneridae</taxon>
        <taxon>Pentapetalae</taxon>
        <taxon>rosids</taxon>
        <taxon>malvids</taxon>
        <taxon>Brassicales</taxon>
        <taxon>Brassicaceae</taxon>
        <taxon>Brassiceae</taxon>
        <taxon>Brassica</taxon>
    </lineage>
</organism>
<evidence type="ECO:0000259" key="1">
    <source>
        <dbReference type="Pfam" id="PF07734"/>
    </source>
</evidence>
<dbReference type="InterPro" id="IPR017451">
    <property type="entry name" value="F-box-assoc_interact_dom"/>
</dbReference>
<reference evidence="2 3" key="1">
    <citation type="submission" date="2020-02" db="EMBL/GenBank/DDBJ databases">
        <authorList>
            <person name="Ma Q."/>
            <person name="Huang Y."/>
            <person name="Song X."/>
            <person name="Pei D."/>
        </authorList>
    </citation>
    <scope>NUCLEOTIDE SEQUENCE [LARGE SCALE GENOMIC DNA]</scope>
    <source>
        <strain evidence="2">Sxm20200214</strain>
        <tissue evidence="2">Leaf</tissue>
    </source>
</reference>
<sequence>MVRSHQEQEVHLRTLASLPGRSLRTDERRFLRIDKTRHGIKNRPPRSLEPLTRRIALMQPSTRFTTSDHYGLDTAITSIEMVEVYEFKTNSWRTLAAEVDWAVDLTCKGAAVMGNMYWIASEDEEQFILGFDFSVETFKDVCFCPLYNINNYLSCFDGDRLSFLQQDEAEPNIIEVWATNKLADVDVLFTKYFNVSRPDVPALLDHTDMAHPVYFIGEHKRIMAWSEVEVDEDDDKDPPICIIFMRLMRVG</sequence>
<dbReference type="EMBL" id="JAAMPC010000017">
    <property type="protein sequence ID" value="KAG2245935.1"/>
    <property type="molecule type" value="Genomic_DNA"/>
</dbReference>
<accession>A0A8X7P6V8</accession>
<gene>
    <name evidence="2" type="ORF">Bca52824_085563</name>
</gene>
<dbReference type="InterPro" id="IPR006527">
    <property type="entry name" value="F-box-assoc_dom_typ1"/>
</dbReference>
<dbReference type="NCBIfam" id="TIGR01640">
    <property type="entry name" value="F_box_assoc_1"/>
    <property type="match status" value="1"/>
</dbReference>
<keyword evidence="3" id="KW-1185">Reference proteome</keyword>
<name>A0A8X7P6V8_BRACI</name>
<dbReference type="AlphaFoldDB" id="A0A8X7P6V8"/>
<proteinExistence type="predicted"/>
<feature type="domain" description="F-box associated beta-propeller type 1" evidence="1">
    <location>
        <begin position="80"/>
        <end position="241"/>
    </location>
</feature>
<evidence type="ECO:0000313" key="2">
    <source>
        <dbReference type="EMBL" id="KAG2245935.1"/>
    </source>
</evidence>
<dbReference type="Pfam" id="PF07734">
    <property type="entry name" value="FBA_1"/>
    <property type="match status" value="1"/>
</dbReference>
<protein>
    <recommendedName>
        <fullName evidence="1">F-box associated beta-propeller type 1 domain-containing protein</fullName>
    </recommendedName>
</protein>
<dbReference type="OrthoDB" id="1867629at2759"/>
<dbReference type="Proteomes" id="UP000886595">
    <property type="component" value="Unassembled WGS sequence"/>
</dbReference>
<evidence type="ECO:0000313" key="3">
    <source>
        <dbReference type="Proteomes" id="UP000886595"/>
    </source>
</evidence>